<keyword evidence="1" id="KW-0812">Transmembrane</keyword>
<feature type="transmembrane region" description="Helical" evidence="1">
    <location>
        <begin position="542"/>
        <end position="561"/>
    </location>
</feature>
<evidence type="ECO:0000313" key="5">
    <source>
        <dbReference type="Proteomes" id="UP000011016"/>
    </source>
</evidence>
<evidence type="ECO:0000313" key="4">
    <source>
        <dbReference type="Proteomes" id="UP000006078"/>
    </source>
</evidence>
<feature type="transmembrane region" description="Helical" evidence="1">
    <location>
        <begin position="238"/>
        <end position="264"/>
    </location>
</feature>
<evidence type="ECO:0000256" key="1">
    <source>
        <dbReference type="SAM" id="Phobius"/>
    </source>
</evidence>
<feature type="transmembrane region" description="Helical" evidence="1">
    <location>
        <begin position="285"/>
        <end position="302"/>
    </location>
</feature>
<dbReference type="AlphaFoldDB" id="I7IXI1"/>
<name>I7IXI1_9CORY</name>
<keyword evidence="1" id="KW-1133">Transmembrane helix</keyword>
<feature type="transmembrane region" description="Helical" evidence="1">
    <location>
        <begin position="607"/>
        <end position="630"/>
    </location>
</feature>
<keyword evidence="4" id="KW-1185">Reference proteome</keyword>
<dbReference type="Proteomes" id="UP000006078">
    <property type="component" value="Unassembled WGS sequence"/>
</dbReference>
<feature type="transmembrane region" description="Helical" evidence="1">
    <location>
        <begin position="581"/>
        <end position="601"/>
    </location>
</feature>
<organism evidence="2 5">
    <name type="scientific">Corynebacterium otitidis ATCC 51513</name>
    <dbReference type="NCBI Taxonomy" id="883169"/>
    <lineage>
        <taxon>Bacteria</taxon>
        <taxon>Bacillati</taxon>
        <taxon>Actinomycetota</taxon>
        <taxon>Actinomycetes</taxon>
        <taxon>Mycobacteriales</taxon>
        <taxon>Corynebacteriaceae</taxon>
        <taxon>Corynebacterium</taxon>
    </lineage>
</organism>
<dbReference type="EMBL" id="CAJZ01000156">
    <property type="protein sequence ID" value="CCI83838.1"/>
    <property type="molecule type" value="Genomic_DNA"/>
</dbReference>
<keyword evidence="1" id="KW-0472">Membrane</keyword>
<dbReference type="STRING" id="29321.AAV33_04730"/>
<accession>I7IXI1</accession>
<dbReference type="Proteomes" id="UP000011016">
    <property type="component" value="Unassembled WGS sequence"/>
</dbReference>
<dbReference type="HOGENOM" id="CLU_425744_0_0_11"/>
<reference evidence="2 5" key="1">
    <citation type="journal article" date="2012" name="J. Bacteriol.">
        <title>Draft Genome Sequence of Turicella otitidis ATCC 51513, Isolated from Middle Ear Fluid from a Child with Otitis Media.</title>
        <authorList>
            <person name="Brinkrolf K."/>
            <person name="Schneider J."/>
            <person name="Knecht M."/>
            <person name="Ruckert C."/>
            <person name="Tauch A."/>
        </authorList>
    </citation>
    <scope>NUCLEOTIDE SEQUENCE [LARGE SCALE GENOMIC DNA]</scope>
    <source>
        <strain evidence="2 5">ATCC 51513</strain>
    </source>
</reference>
<reference evidence="3 4" key="2">
    <citation type="submission" date="2012-08" db="EMBL/GenBank/DDBJ databases">
        <title>The Genome Sequence of Turicella otitidis ATCC 51513.</title>
        <authorList>
            <consortium name="The Broad Institute Genome Sequencing Platform"/>
            <person name="Earl A."/>
            <person name="Ward D."/>
            <person name="Feldgarden M."/>
            <person name="Gevers D."/>
            <person name="Huys G."/>
            <person name="Walker B."/>
            <person name="Young S.K."/>
            <person name="Zeng Q."/>
            <person name="Gargeya S."/>
            <person name="Fitzgerald M."/>
            <person name="Haas B."/>
            <person name="Abouelleil A."/>
            <person name="Alvarado L."/>
            <person name="Arachchi H.M."/>
            <person name="Berlin A.M."/>
            <person name="Chapman S.B."/>
            <person name="Goldberg J."/>
            <person name="Griggs A."/>
            <person name="Gujja S."/>
            <person name="Hansen M."/>
            <person name="Howarth C."/>
            <person name="Imamovic A."/>
            <person name="Larimer J."/>
            <person name="McCowen C."/>
            <person name="Montmayeur A."/>
            <person name="Murphy C."/>
            <person name="Neiman D."/>
            <person name="Pearson M."/>
            <person name="Priest M."/>
            <person name="Roberts A."/>
            <person name="Saif S."/>
            <person name="Shea T."/>
            <person name="Sisk P."/>
            <person name="Sykes S."/>
            <person name="Wortman J."/>
            <person name="Nusbaum C."/>
            <person name="Birren B."/>
        </authorList>
    </citation>
    <scope>NUCLEOTIDE SEQUENCE [LARGE SCALE GENOMIC DNA]</scope>
    <source>
        <strain evidence="3 4">ATCC 51513</strain>
    </source>
</reference>
<comment type="caution">
    <text evidence="2">The sequence shown here is derived from an EMBL/GenBank/DDBJ whole genome shotgun (WGS) entry which is preliminary data.</text>
</comment>
<gene>
    <name evidence="2" type="ORF">BN46_1112</name>
    <name evidence="3" type="ORF">HMPREF9719_01368</name>
</gene>
<feature type="transmembrane region" description="Helical" evidence="1">
    <location>
        <begin position="201"/>
        <end position="226"/>
    </location>
</feature>
<feature type="transmembrane region" description="Helical" evidence="1">
    <location>
        <begin position="159"/>
        <end position="180"/>
    </location>
</feature>
<evidence type="ECO:0000313" key="2">
    <source>
        <dbReference type="EMBL" id="CCI83838.1"/>
    </source>
</evidence>
<dbReference type="EMBL" id="AHAE01000066">
    <property type="protein sequence ID" value="EJZ81716.1"/>
    <property type="molecule type" value="Genomic_DNA"/>
</dbReference>
<evidence type="ECO:0000313" key="3">
    <source>
        <dbReference type="EMBL" id="EJZ81716.1"/>
    </source>
</evidence>
<proteinExistence type="predicted"/>
<sequence length="643" mass="65826">MLNAAAVVAAFAVSVAFVLTVFGLRPAPLHEGDAWGVSVTALPDDATAGELADALSGAANTVAGSLIRPDVARGDDVYLYLGAEPSGSPRGYAEPGFDPGFAPLDAASAIDLGGLWTLYSPTPDAGAAFEAAAADEGITVDVEAPLGVGDYLSAASSGMVLQAAALVVILMCAVGLYLSFRRQRHAQILTVQGWQRGRTAWLILGPIAATAVSTGAVLVCAGLLALGPINGWGEWPAILAVGGGVLAVLVAAEIGSAGLGVWLYQWLPMRRAAAAATSGSYRASILCAAGMVVVIAFGAALLPGQVSRAATLAGWEDTWLAAGDLHRMHLSSAAMVLDDEEDRARGEALLDAIDHAPGRGIRLRRMTDERLGGVPTVLADETAAGGLGISEAPPAPYLVLPRGADAEAAEEQAHDWLAFQEEIDGYEGEPQRLSAVLEYEPGRQLATWTTTGLLDADAFDDTLVHDPAVLVVAPGAGLYPEEAMSALSVGELLVEAEPDEIGAWLVGSGFADVVSRVSPVAERPLLLIGEARSAAVRQAVSLGFALAVGAVVVAVVAATHLAQHGRRDAILATQGWSMLRLVRAPVLLLAGLGLAASAAAAFVADSWLGAVCGLAATAVSIAILVTVLAVQRVRSLHTRLSPP</sequence>
<protein>
    <submittedName>
        <fullName evidence="2">Putative secreted protein</fullName>
    </submittedName>
</protein>